<feature type="domain" description="vWA-MoxR associated protein C-terminal" evidence="2">
    <location>
        <begin position="510"/>
        <end position="734"/>
    </location>
</feature>
<dbReference type="RefSeq" id="WP_006347909.1">
    <property type="nucleotide sequence ID" value="NZ_CP029159.1"/>
</dbReference>
<feature type="compositionally biased region" description="Basic and acidic residues" evidence="1">
    <location>
        <begin position="387"/>
        <end position="403"/>
    </location>
</feature>
<dbReference type="GO" id="GO:0008233">
    <property type="term" value="F:peptidase activity"/>
    <property type="evidence" value="ECO:0007669"/>
    <property type="project" value="UniProtKB-KW"/>
</dbReference>
<reference evidence="3 4" key="1">
    <citation type="journal article" date="2012" name="J. Bacteriol.">
        <title>Draft genome of Streptomyces tsukubaensis NRRL 18488, the producer of the clinically important immunosuppressant tacrolimus (FK506).</title>
        <authorList>
            <person name="Barreiro C."/>
            <person name="Prieto C."/>
            <person name="Sola-Landa A."/>
            <person name="Solera E."/>
            <person name="Martinez-Castro M."/>
            <person name="Perez-Redondo R."/>
            <person name="Garcia-Estrada C."/>
            <person name="Aparicio J.F."/>
            <person name="Fernandez-Martinez L.T."/>
            <person name="Santos-Aberturas J."/>
            <person name="Salehi-Najafabadi Z."/>
            <person name="Rodriguez-Garcia A."/>
            <person name="Tauch A."/>
            <person name="Martin J.F."/>
        </authorList>
    </citation>
    <scope>NUCLEOTIDE SEQUENCE [LARGE SCALE GENOMIC DNA]</scope>
    <source>
        <strain evidence="4">DSM 42081 / NBRC 108919 / NRRL 18488 / 9993</strain>
    </source>
</reference>
<name>I2N2G8_STRT9</name>
<gene>
    <name evidence="3" type="ORF">STSU_016955</name>
</gene>
<organism evidence="3 4">
    <name type="scientific">Streptomyces tsukubensis (strain DSM 42081 / NBRC 108919 / NRRL 18488 / 9993)</name>
    <dbReference type="NCBI Taxonomy" id="1114943"/>
    <lineage>
        <taxon>Bacteria</taxon>
        <taxon>Bacillati</taxon>
        <taxon>Actinomycetota</taxon>
        <taxon>Actinomycetes</taxon>
        <taxon>Kitasatosporales</taxon>
        <taxon>Streptomycetaceae</taxon>
        <taxon>Streptomyces</taxon>
    </lineage>
</organism>
<dbReference type="GO" id="GO:0006508">
    <property type="term" value="P:proteolysis"/>
    <property type="evidence" value="ECO:0007669"/>
    <property type="project" value="UniProtKB-KW"/>
</dbReference>
<evidence type="ECO:0000256" key="1">
    <source>
        <dbReference type="SAM" id="MobiDB-lite"/>
    </source>
</evidence>
<evidence type="ECO:0000313" key="3">
    <source>
        <dbReference type="EMBL" id="QKM68615.1"/>
    </source>
</evidence>
<accession>I2N2G8</accession>
<keyword evidence="3" id="KW-0378">Hydrolase</keyword>
<sequence length="750" mass="81852">MGWFVPTTQTPESPLDSLASVHRCDDGRTAGGGLLLGPGTVLTCAHVINDALGRGMFETRTPGPVTISVSVPVPWGRVNRPARVAHWLPPRSPRGGPVTPRSREWLGDLAVLRFPPPSTEGRPSEAVRRPATTALTEGQRIRLWHGTAKPGTFADAAVGHVGQYIGYIDGTPTGMAVDRGYSGGPLWSPDDRAFAGLVVAHFMPPRGPDGEPEAYSPQHLVRRSWVIPWQHIETELRSVGALPPAGAAAVDDDDPAYALLTEALGRLMPASYRRSEYLARLAPVFDLPRPSPAAEPPVEAFTRFLLSEPRALAALTGLSRQSDPGSTDRVLAAGALSPVPRLLSPEEHRGLHRLLHDTEPAVRSRFAEAVRAALPLAAPPLSPGKGPDPHRTGPDTAGDRPGESDAAAGWTPTLDELIDQLETLHGDGRRHEDGFRVPALLRAVEYFAVLCPAPQYGRFRIWSDSVAARLGIPRSALNERRTDAKDWQRAMRGRTARVRVLVQVTPHGQDRHRLRIWCDEGGGPRQVSDSATGSYTGPEAARELLRVLESLDPASVAEQKPLVEVLVDPSGLNLPIDEWEGMSPGDLVPGMLGAEFPLVVNCPELLRRHERFRPEWRRRWQQLDSGTTLVFSDEGLGRKEIYGTLMERLDAVRVSVEVPHGRTELRDEIVQLCLAVGVPVVMWDRKAGEDSHAAGQMARVATRELPDGVRSYRAKTLYLPVEYPGRPVLAWADADRTVPRLHLSEPMESA</sequence>
<protein>
    <submittedName>
        <fullName evidence="3">Serine protease</fullName>
    </submittedName>
</protein>
<keyword evidence="4" id="KW-1185">Reference proteome</keyword>
<dbReference type="Pfam" id="PF13365">
    <property type="entry name" value="Trypsin_2"/>
    <property type="match status" value="1"/>
</dbReference>
<dbReference type="InterPro" id="IPR009003">
    <property type="entry name" value="Peptidase_S1_PA"/>
</dbReference>
<dbReference type="InterPro" id="IPR045450">
    <property type="entry name" value="VMAP_C"/>
</dbReference>
<evidence type="ECO:0000259" key="2">
    <source>
        <dbReference type="Pfam" id="PF20028"/>
    </source>
</evidence>
<dbReference type="Proteomes" id="UP000005940">
    <property type="component" value="Chromosome"/>
</dbReference>
<proteinExistence type="predicted"/>
<dbReference type="AlphaFoldDB" id="I2N2G8"/>
<dbReference type="EMBL" id="CP029159">
    <property type="protein sequence ID" value="QKM68615.1"/>
    <property type="molecule type" value="Genomic_DNA"/>
</dbReference>
<dbReference type="SUPFAM" id="SSF50494">
    <property type="entry name" value="Trypsin-like serine proteases"/>
    <property type="match status" value="1"/>
</dbReference>
<dbReference type="Pfam" id="PF20028">
    <property type="entry name" value="VMAP-C"/>
    <property type="match status" value="1"/>
</dbReference>
<evidence type="ECO:0000313" key="4">
    <source>
        <dbReference type="Proteomes" id="UP000005940"/>
    </source>
</evidence>
<keyword evidence="3" id="KW-0645">Protease</keyword>
<feature type="region of interest" description="Disordered" evidence="1">
    <location>
        <begin position="377"/>
        <end position="409"/>
    </location>
</feature>